<dbReference type="Gene3D" id="1.25.40.20">
    <property type="entry name" value="Ankyrin repeat-containing domain"/>
    <property type="match status" value="1"/>
</dbReference>
<dbReference type="Proteomes" id="UP000676079">
    <property type="component" value="Chromosome"/>
</dbReference>
<organism evidence="1 2">
    <name type="scientific">Nocardiopsis changdeensis</name>
    <dbReference type="NCBI Taxonomy" id="2831969"/>
    <lineage>
        <taxon>Bacteria</taxon>
        <taxon>Bacillati</taxon>
        <taxon>Actinomycetota</taxon>
        <taxon>Actinomycetes</taxon>
        <taxon>Streptosporangiales</taxon>
        <taxon>Nocardiopsidaceae</taxon>
        <taxon>Nocardiopsis</taxon>
    </lineage>
</organism>
<dbReference type="InterPro" id="IPR036770">
    <property type="entry name" value="Ankyrin_rpt-contain_sf"/>
</dbReference>
<accession>A0ABX8BRA8</accession>
<gene>
    <name evidence="1" type="ORF">KGD84_02445</name>
</gene>
<dbReference type="EMBL" id="CP074133">
    <property type="protein sequence ID" value="QUX23278.1"/>
    <property type="molecule type" value="Genomic_DNA"/>
</dbReference>
<dbReference type="RefSeq" id="WP_220564502.1">
    <property type="nucleotide sequence ID" value="NZ_CP074133.1"/>
</dbReference>
<sequence>MTVPRRPSSASHRPERAGALMRIRRFAVPREMIGRATERRLAGDWRGACEAAGIDVRLDPEQARREHGAEFADALLDDLRHLVPDLVRWHHPRQADDRTGVEEHLFPVLSRPGGDRGPWLTVRSPRRRTSRYEGGPWSQRLVLGLTAHEELTLDTSPGRTRLYEPQLWSSSRYLWDVRHVHETRERWGGGPDRAPFLNPDGTPCTVAELPTADPGPGDPAARTEWIDHLHQTGRVAEALRAAGVEAADEGTVRVLERVPVSAGRWRAELGGLAALGYGAAAGFPDSYHLRITVRYDGHRVRVAMTPYGGAEPDPALSLPRACWARPEDVDAVRDGLSPDHLHPLLREALAPARPPADGPVGPPPWEPVAPVRARCGKEWHTLSLRDGRLVTPHTGEEQARERALSALGGTVSPCFRAAESWRTGRGWLPKGLHARRAELFERIRHGDTGALVDYLDTGGDPRVRDGELNTLLHELYHLDHTVLLPRLLEAGLDVDAENGLRSTPVHRALRYGGDPSLVRALIAAGARTRAIAYDRSRPLDLRSELESVSGHRVPADPERWWELLEELRGPEGPAAPGRGLPRPRRDP</sequence>
<reference evidence="1 2" key="1">
    <citation type="submission" date="2021-05" db="EMBL/GenBank/DDBJ databases">
        <title>Direct Submission.</title>
        <authorList>
            <person name="Li K."/>
            <person name="Gao J."/>
        </authorList>
    </citation>
    <scope>NUCLEOTIDE SEQUENCE [LARGE SCALE GENOMIC DNA]</scope>
    <source>
        <strain evidence="1 2">Mg02</strain>
    </source>
</reference>
<proteinExistence type="predicted"/>
<dbReference type="SUPFAM" id="SSF48403">
    <property type="entry name" value="Ankyrin repeat"/>
    <property type="match status" value="1"/>
</dbReference>
<protein>
    <recommendedName>
        <fullName evidence="3">Ankyrin repeat domain-containing protein</fullName>
    </recommendedName>
</protein>
<name>A0ABX8BRA8_9ACTN</name>
<evidence type="ECO:0000313" key="2">
    <source>
        <dbReference type="Proteomes" id="UP000676079"/>
    </source>
</evidence>
<evidence type="ECO:0000313" key="1">
    <source>
        <dbReference type="EMBL" id="QUX23278.1"/>
    </source>
</evidence>
<keyword evidence="2" id="KW-1185">Reference proteome</keyword>
<evidence type="ECO:0008006" key="3">
    <source>
        <dbReference type="Google" id="ProtNLM"/>
    </source>
</evidence>